<dbReference type="AlphaFoldDB" id="A0ABD0N9V9"/>
<evidence type="ECO:0000313" key="2">
    <source>
        <dbReference type="EMBL" id="KAL0158867.1"/>
    </source>
</evidence>
<organism evidence="2 3">
    <name type="scientific">Cirrhinus mrigala</name>
    <name type="common">Mrigala</name>
    <dbReference type="NCBI Taxonomy" id="683832"/>
    <lineage>
        <taxon>Eukaryota</taxon>
        <taxon>Metazoa</taxon>
        <taxon>Chordata</taxon>
        <taxon>Craniata</taxon>
        <taxon>Vertebrata</taxon>
        <taxon>Euteleostomi</taxon>
        <taxon>Actinopterygii</taxon>
        <taxon>Neopterygii</taxon>
        <taxon>Teleostei</taxon>
        <taxon>Ostariophysi</taxon>
        <taxon>Cypriniformes</taxon>
        <taxon>Cyprinidae</taxon>
        <taxon>Labeoninae</taxon>
        <taxon>Labeonini</taxon>
        <taxon>Cirrhinus</taxon>
    </lineage>
</organism>
<dbReference type="EMBL" id="JAMKFB020000023">
    <property type="protein sequence ID" value="KAL0158867.1"/>
    <property type="molecule type" value="Genomic_DNA"/>
</dbReference>
<keyword evidence="3" id="KW-1185">Reference proteome</keyword>
<sequence length="80" mass="8703">ELHIIRAQAVVLEPLSSPPQRSESSLSPQDESGASVSPTDYLLDINKVLLAMADNELLLNSSELSGGLFEDFSSQEDMLR</sequence>
<comment type="caution">
    <text evidence="2">The sequence shown here is derived from an EMBL/GenBank/DDBJ whole genome shotgun (WGS) entry which is preliminary data.</text>
</comment>
<proteinExistence type="predicted"/>
<reference evidence="2 3" key="1">
    <citation type="submission" date="2024-05" db="EMBL/GenBank/DDBJ databases">
        <title>Genome sequencing and assembly of Indian major carp, Cirrhinus mrigala (Hamilton, 1822).</title>
        <authorList>
            <person name="Mohindra V."/>
            <person name="Chowdhury L.M."/>
            <person name="Lal K."/>
            <person name="Jena J.K."/>
        </authorList>
    </citation>
    <scope>NUCLEOTIDE SEQUENCE [LARGE SCALE GENOMIC DNA]</scope>
    <source>
        <strain evidence="2">CM1030</strain>
        <tissue evidence="2">Blood</tissue>
    </source>
</reference>
<evidence type="ECO:0000313" key="3">
    <source>
        <dbReference type="Proteomes" id="UP001529510"/>
    </source>
</evidence>
<feature type="non-terminal residue" evidence="2">
    <location>
        <position position="80"/>
    </location>
</feature>
<name>A0ABD0N9V9_CIRMR</name>
<dbReference type="Proteomes" id="UP001529510">
    <property type="component" value="Unassembled WGS sequence"/>
</dbReference>
<accession>A0ABD0N9V9</accession>
<protein>
    <submittedName>
        <fullName evidence="2">Uncharacterized protein</fullName>
    </submittedName>
</protein>
<gene>
    <name evidence="2" type="ORF">M9458_046943</name>
</gene>
<feature type="region of interest" description="Disordered" evidence="1">
    <location>
        <begin position="15"/>
        <end position="37"/>
    </location>
</feature>
<feature type="non-terminal residue" evidence="2">
    <location>
        <position position="1"/>
    </location>
</feature>
<evidence type="ECO:0000256" key="1">
    <source>
        <dbReference type="SAM" id="MobiDB-lite"/>
    </source>
</evidence>
<feature type="compositionally biased region" description="Low complexity" evidence="1">
    <location>
        <begin position="15"/>
        <end position="29"/>
    </location>
</feature>